<evidence type="ECO:0000313" key="2">
    <source>
        <dbReference type="EMBL" id="GAA5114149.1"/>
    </source>
</evidence>
<sequence>MSIKNSAATIIKYLGGAKRVSLISQCHVSAVYKWTYPLKKLEGKGGIIPAKYQIMLLNYAREHGIDLRPEDFFYPERLQRLMQEQQTPPMSKFAKSSDVHSACEHSDSSHP</sequence>
<proteinExistence type="predicted"/>
<name>A0ABP9NBW2_9HYPH</name>
<dbReference type="RefSeq" id="WP_345117743.1">
    <property type="nucleotide sequence ID" value="NZ_BAABIZ010000119.1"/>
</dbReference>
<gene>
    <name evidence="2" type="ORF">GCM10023261_17850</name>
</gene>
<dbReference type="Proteomes" id="UP001500864">
    <property type="component" value="Unassembled WGS sequence"/>
</dbReference>
<organism evidence="2 3">
    <name type="scientific">Bartonella jaculi</name>
    <dbReference type="NCBI Taxonomy" id="686226"/>
    <lineage>
        <taxon>Bacteria</taxon>
        <taxon>Pseudomonadati</taxon>
        <taxon>Pseudomonadota</taxon>
        <taxon>Alphaproteobacteria</taxon>
        <taxon>Hyphomicrobiales</taxon>
        <taxon>Bartonellaceae</taxon>
        <taxon>Bartonella</taxon>
    </lineage>
</organism>
<evidence type="ECO:0008006" key="4">
    <source>
        <dbReference type="Google" id="ProtNLM"/>
    </source>
</evidence>
<comment type="caution">
    <text evidence="2">The sequence shown here is derived from an EMBL/GenBank/DDBJ whole genome shotgun (WGS) entry which is preliminary data.</text>
</comment>
<evidence type="ECO:0000256" key="1">
    <source>
        <dbReference type="SAM" id="MobiDB-lite"/>
    </source>
</evidence>
<evidence type="ECO:0000313" key="3">
    <source>
        <dbReference type="Proteomes" id="UP001500864"/>
    </source>
</evidence>
<feature type="region of interest" description="Disordered" evidence="1">
    <location>
        <begin position="85"/>
        <end position="111"/>
    </location>
</feature>
<dbReference type="EMBL" id="BAABIZ010000119">
    <property type="protein sequence ID" value="GAA5114149.1"/>
    <property type="molecule type" value="Genomic_DNA"/>
</dbReference>
<protein>
    <recommendedName>
        <fullName evidence="4">Genomic island protein</fullName>
    </recommendedName>
</protein>
<accession>A0ABP9NBW2</accession>
<feature type="compositionally biased region" description="Basic and acidic residues" evidence="1">
    <location>
        <begin position="95"/>
        <end position="111"/>
    </location>
</feature>
<reference evidence="3" key="1">
    <citation type="journal article" date="2019" name="Int. J. Syst. Evol. Microbiol.">
        <title>The Global Catalogue of Microorganisms (GCM) 10K type strain sequencing project: providing services to taxonomists for standard genome sequencing and annotation.</title>
        <authorList>
            <consortium name="The Broad Institute Genomics Platform"/>
            <consortium name="The Broad Institute Genome Sequencing Center for Infectious Disease"/>
            <person name="Wu L."/>
            <person name="Ma J."/>
        </authorList>
    </citation>
    <scope>NUCLEOTIDE SEQUENCE [LARGE SCALE GENOMIC DNA]</scope>
    <source>
        <strain evidence="3">JCM 17712</strain>
    </source>
</reference>
<keyword evidence="3" id="KW-1185">Reference proteome</keyword>